<sequence length="57" mass="6546">MSTYDYIKHFKRISEELSTANHLVDVPSMIFAFLHSLGPQYISFTVSINANINHLSF</sequence>
<organism evidence="1 2">
    <name type="scientific">Spirodela intermedia</name>
    <name type="common">Intermediate duckweed</name>
    <dbReference type="NCBI Taxonomy" id="51605"/>
    <lineage>
        <taxon>Eukaryota</taxon>
        <taxon>Viridiplantae</taxon>
        <taxon>Streptophyta</taxon>
        <taxon>Embryophyta</taxon>
        <taxon>Tracheophyta</taxon>
        <taxon>Spermatophyta</taxon>
        <taxon>Magnoliopsida</taxon>
        <taxon>Liliopsida</taxon>
        <taxon>Araceae</taxon>
        <taxon>Lemnoideae</taxon>
        <taxon>Spirodela</taxon>
    </lineage>
</organism>
<keyword evidence="2" id="KW-1185">Reference proteome</keyword>
<dbReference type="Proteomes" id="UP000663760">
    <property type="component" value="Chromosome 1"/>
</dbReference>
<dbReference type="AlphaFoldDB" id="A0A7I8JVK7"/>
<reference evidence="1" key="1">
    <citation type="submission" date="2020-02" db="EMBL/GenBank/DDBJ databases">
        <authorList>
            <person name="Scholz U."/>
            <person name="Mascher M."/>
            <person name="Fiebig A."/>
        </authorList>
    </citation>
    <scope>NUCLEOTIDE SEQUENCE</scope>
</reference>
<protein>
    <submittedName>
        <fullName evidence="1">Uncharacterized protein</fullName>
    </submittedName>
</protein>
<evidence type="ECO:0000313" key="2">
    <source>
        <dbReference type="Proteomes" id="UP000663760"/>
    </source>
</evidence>
<gene>
    <name evidence="1" type="ORF">SI8410_01000079</name>
</gene>
<evidence type="ECO:0000313" key="1">
    <source>
        <dbReference type="EMBL" id="CAA7387678.1"/>
    </source>
</evidence>
<accession>A0A7I8JVK7</accession>
<dbReference type="EMBL" id="LR746264">
    <property type="protein sequence ID" value="CAA7387678.1"/>
    <property type="molecule type" value="Genomic_DNA"/>
</dbReference>
<proteinExistence type="predicted"/>
<name>A0A7I8JVK7_SPIIN</name>